<dbReference type="Proteomes" id="UP000321055">
    <property type="component" value="Unassembled WGS sequence"/>
</dbReference>
<comment type="caution">
    <text evidence="3">The sequence shown here is derived from an EMBL/GenBank/DDBJ whole genome shotgun (WGS) entry which is preliminary data.</text>
</comment>
<dbReference type="InterPro" id="IPR016187">
    <property type="entry name" value="CTDL_fold"/>
</dbReference>
<dbReference type="InterPro" id="IPR042095">
    <property type="entry name" value="SUMF_sf"/>
</dbReference>
<protein>
    <submittedName>
        <fullName evidence="3">TIR domain-containing protein</fullName>
    </submittedName>
</protein>
<organism evidence="3 4">
    <name type="scientific">Nitrosomonas oligotropha</name>
    <dbReference type="NCBI Taxonomy" id="42354"/>
    <lineage>
        <taxon>Bacteria</taxon>
        <taxon>Pseudomonadati</taxon>
        <taxon>Pseudomonadota</taxon>
        <taxon>Betaproteobacteria</taxon>
        <taxon>Nitrosomonadales</taxon>
        <taxon>Nitrosomonadaceae</taxon>
        <taxon>Nitrosomonas</taxon>
    </lineage>
</organism>
<feature type="domain" description="TIR" evidence="2">
    <location>
        <begin position="4"/>
        <end position="118"/>
    </location>
</feature>
<dbReference type="InterPro" id="IPR005532">
    <property type="entry name" value="SUMF_dom"/>
</dbReference>
<dbReference type="AlphaFoldDB" id="A0A5C7VSX2"/>
<dbReference type="SUPFAM" id="SSF56436">
    <property type="entry name" value="C-type lectin-like"/>
    <property type="match status" value="1"/>
</dbReference>
<dbReference type="EMBL" id="SSFX01000042">
    <property type="protein sequence ID" value="TXI28776.1"/>
    <property type="molecule type" value="Genomic_DNA"/>
</dbReference>
<proteinExistence type="predicted"/>
<dbReference type="Gene3D" id="3.90.1580.10">
    <property type="entry name" value="paralog of FGE (formylglycine-generating enzyme)"/>
    <property type="match status" value="1"/>
</dbReference>
<sequence length="397" mass="45252">MSDIFIAYSRNDATVAERLIQHLRQEGWEVFIDKQTHVGRRWHKEIERELHAARAVVVLWSATSRDSDFVLEEAEYGKRKDILFPAFIERMECPYGFGRIQTANLVDWDQRMEHAGLVQLLESLRVHLNGSVTKSPKFAEPAKRVSVAQITLTSGQTFRDKLQSGGEGPLMAVIPAGRFLMGLSENEPERFDTERPQHEVIIAQPFALGVYAVTFAEYVLFCQKTGRDKPKDENWGRKNHPAINVSWHDAQAYCAWLSEQSGQSYRLPNEAEWEYACRAGTQTPFYTGETINSDQANFDWKHEGTLPVGSFASNAFGLYDMHGNVWEWMQDCWHENYRGAPVDGSAWLGVNSGNCSRRVVRGGSWDCDPQSLWSASRNGYFSVEASDFLGFRIARFF</sequence>
<dbReference type="GO" id="GO:0007165">
    <property type="term" value="P:signal transduction"/>
    <property type="evidence" value="ECO:0007669"/>
    <property type="project" value="InterPro"/>
</dbReference>
<accession>A0A5C7VSX2</accession>
<dbReference type="PANTHER" id="PTHR23150:SF35">
    <property type="entry name" value="BLL6746 PROTEIN"/>
    <property type="match status" value="1"/>
</dbReference>
<dbReference type="Gene3D" id="3.40.50.10140">
    <property type="entry name" value="Toll/interleukin-1 receptor homology (TIR) domain"/>
    <property type="match status" value="1"/>
</dbReference>
<feature type="domain" description="Sulfatase-modifying factor enzyme-like" evidence="1">
    <location>
        <begin position="169"/>
        <end position="395"/>
    </location>
</feature>
<evidence type="ECO:0000259" key="1">
    <source>
        <dbReference type="Pfam" id="PF03781"/>
    </source>
</evidence>
<evidence type="ECO:0000313" key="4">
    <source>
        <dbReference type="Proteomes" id="UP000321055"/>
    </source>
</evidence>
<evidence type="ECO:0000313" key="3">
    <source>
        <dbReference type="EMBL" id="TXI28776.1"/>
    </source>
</evidence>
<gene>
    <name evidence="3" type="ORF">E6Q60_06340</name>
</gene>
<dbReference type="GO" id="GO:0120147">
    <property type="term" value="F:formylglycine-generating oxidase activity"/>
    <property type="evidence" value="ECO:0007669"/>
    <property type="project" value="TreeGrafter"/>
</dbReference>
<dbReference type="SUPFAM" id="SSF52200">
    <property type="entry name" value="Toll/Interleukin receptor TIR domain"/>
    <property type="match status" value="1"/>
</dbReference>
<dbReference type="InterPro" id="IPR051043">
    <property type="entry name" value="Sulfatase_Mod_Factor_Kinase"/>
</dbReference>
<dbReference type="PANTHER" id="PTHR23150">
    <property type="entry name" value="SULFATASE MODIFYING FACTOR 1, 2"/>
    <property type="match status" value="1"/>
</dbReference>
<dbReference type="InterPro" id="IPR035897">
    <property type="entry name" value="Toll_tir_struct_dom_sf"/>
</dbReference>
<reference evidence="3 4" key="1">
    <citation type="submission" date="2018-09" db="EMBL/GenBank/DDBJ databases">
        <title>Metagenome Assembled Genomes from an Advanced Water Purification Facility.</title>
        <authorList>
            <person name="Stamps B.W."/>
            <person name="Spear J.R."/>
        </authorList>
    </citation>
    <scope>NUCLEOTIDE SEQUENCE [LARGE SCALE GENOMIC DNA]</scope>
    <source>
        <strain evidence="3">Bin_54_1</strain>
    </source>
</reference>
<dbReference type="Pfam" id="PF03781">
    <property type="entry name" value="FGE-sulfatase"/>
    <property type="match status" value="1"/>
</dbReference>
<evidence type="ECO:0000259" key="2">
    <source>
        <dbReference type="Pfam" id="PF13676"/>
    </source>
</evidence>
<name>A0A5C7VSX2_9PROT</name>
<dbReference type="InterPro" id="IPR000157">
    <property type="entry name" value="TIR_dom"/>
</dbReference>
<dbReference type="Pfam" id="PF13676">
    <property type="entry name" value="TIR_2"/>
    <property type="match status" value="1"/>
</dbReference>